<keyword evidence="1" id="KW-0833">Ubl conjugation pathway</keyword>
<reference evidence="3 4" key="1">
    <citation type="submission" date="2022-05" db="EMBL/GenBank/DDBJ databases">
        <authorList>
            <consortium name="Genoscope - CEA"/>
            <person name="William W."/>
        </authorList>
    </citation>
    <scope>NUCLEOTIDE SEQUENCE [LARGE SCALE GENOMIC DNA]</scope>
</reference>
<comment type="caution">
    <text evidence="3">The sequence shown here is derived from an EMBL/GenBank/DDBJ whole genome shotgun (WGS) entry which is preliminary data.</text>
</comment>
<evidence type="ECO:0000256" key="1">
    <source>
        <dbReference type="PROSITE-ProRule" id="PRU00104"/>
    </source>
</evidence>
<dbReference type="PROSITE" id="PS50237">
    <property type="entry name" value="HECT"/>
    <property type="match status" value="1"/>
</dbReference>
<comment type="caution">
    <text evidence="1">Lacks conserved residue(s) required for the propagation of feature annotation.</text>
</comment>
<organism evidence="3 4">
    <name type="scientific">Porites evermanni</name>
    <dbReference type="NCBI Taxonomy" id="104178"/>
    <lineage>
        <taxon>Eukaryota</taxon>
        <taxon>Metazoa</taxon>
        <taxon>Cnidaria</taxon>
        <taxon>Anthozoa</taxon>
        <taxon>Hexacorallia</taxon>
        <taxon>Scleractinia</taxon>
        <taxon>Fungiina</taxon>
        <taxon>Poritidae</taxon>
        <taxon>Porites</taxon>
    </lineage>
</organism>
<accession>A0ABN8M7J4</accession>
<dbReference type="EMBL" id="CALNXI010000283">
    <property type="protein sequence ID" value="CAH3023959.1"/>
    <property type="molecule type" value="Genomic_DNA"/>
</dbReference>
<dbReference type="InterPro" id="IPR000569">
    <property type="entry name" value="HECT_dom"/>
</dbReference>
<keyword evidence="4" id="KW-1185">Reference proteome</keyword>
<sequence length="229" mass="25826">MEWNENSGSLKPKRGKKLALRTSPLATYSVFRPDAEEKWKTFHSNLYDSSESYHLLYEDGTRALFLPGPEKELFTLRRYQEEIGKDFERITLFLCTDHDLKKSEGHFESTDSSSSGDVEVETTCSKEETEAQIALGQQVASELQELYDAEVDAGNDCISNGCFNSKRDIKEGRSISSDFHNDKERGTITRVLGIWRREASQNPSSVNGSLRVNFMGENGIDSGALSKEF</sequence>
<protein>
    <recommendedName>
        <fullName evidence="2">HECT domain-containing protein</fullName>
    </recommendedName>
</protein>
<evidence type="ECO:0000313" key="3">
    <source>
        <dbReference type="EMBL" id="CAH3023959.1"/>
    </source>
</evidence>
<name>A0ABN8M7J4_9CNID</name>
<feature type="domain" description="HECT" evidence="2">
    <location>
        <begin position="202"/>
        <end position="229"/>
    </location>
</feature>
<evidence type="ECO:0000259" key="2">
    <source>
        <dbReference type="PROSITE" id="PS50237"/>
    </source>
</evidence>
<gene>
    <name evidence="3" type="ORF">PEVE_00021131</name>
</gene>
<evidence type="ECO:0000313" key="4">
    <source>
        <dbReference type="Proteomes" id="UP001159427"/>
    </source>
</evidence>
<proteinExistence type="predicted"/>
<dbReference type="Proteomes" id="UP001159427">
    <property type="component" value="Unassembled WGS sequence"/>
</dbReference>